<dbReference type="Pfam" id="PF01833">
    <property type="entry name" value="TIG"/>
    <property type="match status" value="1"/>
</dbReference>
<dbReference type="Gene3D" id="2.60.40.10">
    <property type="entry name" value="Immunoglobulins"/>
    <property type="match status" value="1"/>
</dbReference>
<keyword evidence="1" id="KW-0677">Repeat</keyword>
<evidence type="ECO:0000259" key="3">
    <source>
        <dbReference type="Pfam" id="PF01833"/>
    </source>
</evidence>
<dbReference type="PANTHER" id="PTHR24104">
    <property type="entry name" value="E3 UBIQUITIN-PROTEIN LIGASE NHLRC1-RELATED"/>
    <property type="match status" value="1"/>
</dbReference>
<dbReference type="PROSITE" id="PS51125">
    <property type="entry name" value="NHL"/>
    <property type="match status" value="1"/>
</dbReference>
<comment type="caution">
    <text evidence="4">The sequence shown here is derived from an EMBL/GenBank/DDBJ whole genome shotgun (WGS) entry which is preliminary data.</text>
</comment>
<dbReference type="Pfam" id="PF01436">
    <property type="entry name" value="NHL"/>
    <property type="match status" value="1"/>
</dbReference>
<dbReference type="Proteomes" id="UP001302274">
    <property type="component" value="Unassembled WGS sequence"/>
</dbReference>
<dbReference type="Gene3D" id="2.120.10.30">
    <property type="entry name" value="TolB, C-terminal domain"/>
    <property type="match status" value="2"/>
</dbReference>
<organism evidence="4 5">
    <name type="scientific">Bacteriovorax antarcticus</name>
    <dbReference type="NCBI Taxonomy" id="3088717"/>
    <lineage>
        <taxon>Bacteria</taxon>
        <taxon>Pseudomonadati</taxon>
        <taxon>Bdellovibrionota</taxon>
        <taxon>Bacteriovoracia</taxon>
        <taxon>Bacteriovoracales</taxon>
        <taxon>Bacteriovoracaceae</taxon>
        <taxon>Bacteriovorax</taxon>
    </lineage>
</organism>
<accession>A0ABU5VPQ0</accession>
<feature type="domain" description="IPT/TIG" evidence="3">
    <location>
        <begin position="40"/>
        <end position="109"/>
    </location>
</feature>
<dbReference type="InterPro" id="IPR001258">
    <property type="entry name" value="NHL_repeat"/>
</dbReference>
<dbReference type="EMBL" id="JAYGJQ010000001">
    <property type="protein sequence ID" value="MEA9355015.1"/>
    <property type="molecule type" value="Genomic_DNA"/>
</dbReference>
<evidence type="ECO:0000256" key="2">
    <source>
        <dbReference type="PROSITE-ProRule" id="PRU00504"/>
    </source>
</evidence>
<gene>
    <name evidence="4" type="ORF">SHI21_02325</name>
</gene>
<dbReference type="InterPro" id="IPR013783">
    <property type="entry name" value="Ig-like_fold"/>
</dbReference>
<dbReference type="SUPFAM" id="SSF63825">
    <property type="entry name" value="YWTD domain"/>
    <property type="match status" value="3"/>
</dbReference>
<dbReference type="InterPro" id="IPR014756">
    <property type="entry name" value="Ig_E-set"/>
</dbReference>
<dbReference type="InterPro" id="IPR011042">
    <property type="entry name" value="6-blade_b-propeller_TolB-like"/>
</dbReference>
<feature type="repeat" description="NHL" evidence="2">
    <location>
        <begin position="791"/>
        <end position="832"/>
    </location>
</feature>
<proteinExistence type="predicted"/>
<dbReference type="PANTHER" id="PTHR24104:SF25">
    <property type="entry name" value="PROTEIN LIN-41"/>
    <property type="match status" value="1"/>
</dbReference>
<dbReference type="InterPro" id="IPR002909">
    <property type="entry name" value="IPT_dom"/>
</dbReference>
<dbReference type="CDD" id="cd00102">
    <property type="entry name" value="IPT"/>
    <property type="match status" value="1"/>
</dbReference>
<keyword evidence="5" id="KW-1185">Reference proteome</keyword>
<dbReference type="SUPFAM" id="SSF81296">
    <property type="entry name" value="E set domains"/>
    <property type="match status" value="1"/>
</dbReference>
<sequence>MMISAQKIVYSLFIFVCLQSCIPVSQITIPSLRNKSAIAVTKIFPEYVNANGGDSINITGTELNDVQSITINDQTCSNLNHISNNEITCTPPSNGGIAALADVNLIGKKASLTAKDALTYSLVLGQPDSKSGDLYRSRTFSQPTFVKVMGGKFFVSDFSYNRVLIWNTIPTSPYTSPDIILGQPTEFTTAINYPTLSKSSLNNARSVWSDGVKLVISDTFNNRVLIWNTFPTTNAQPADLVLGQPDFASNAINNGPNTPACGNVVGTNACSLNKPSQVHFVEDKFIVLDQENSRLLIWNGWPTSNQQPADSVVGQPNFVSSTANNGPLSAGCGAAGRNACSFSKPLYFTYSGGKLLMSDAGNNRVLIFNSIPLTHGTPANIVLGQASFTTASTSGPATVPCGGVAGVNSCSFNTPLDIDTDGTNLFVADYTNHRILGWSSFPTTNQTPADIVLGQDSFTAKLVHKGARYPSNSSLNLPQSVQLYNNKLWVADRYNSRVLRFSSLSSFSTADLILGHKTFSETMPGKFGSASNDLFRTSEAFYDGTYTVIVDRYNNRVLLETGLPTTLDDDSHRITLGQPDSVVGLPNNGPNTAPCGGVIGANACSLSSPMGAIRVGNKIAVADFSNNRVLIWNSIPAYNQQPADIVLGQPNFTSNTPNNGPNTALCGSSLGINKCSLFEPIGLASDGTNLIVTDFSNQRVLIWNSFPSTNQAPADVVLGQPDFISNTSNNGPNTATCDNVAGINRCSLYMPFFVKIHLGKLIIADQFNNRVLIWNSIPSVNQAPADVVIGHNDFTSGSASALNLARGVCVTDSGRLIVSDTGNSRLLVFNQIPISNNPSPDVIIGQDSLTGILAYSGKNANAGNFNLPYGVSCFEESVFISDYQSSRTLFFPIKISP</sequence>
<name>A0ABU5VPQ0_9BACT</name>
<evidence type="ECO:0000313" key="4">
    <source>
        <dbReference type="EMBL" id="MEA9355015.1"/>
    </source>
</evidence>
<evidence type="ECO:0000256" key="1">
    <source>
        <dbReference type="ARBA" id="ARBA00022737"/>
    </source>
</evidence>
<dbReference type="InterPro" id="IPR050952">
    <property type="entry name" value="TRIM-NHL_E3_ligases"/>
</dbReference>
<protein>
    <submittedName>
        <fullName evidence="4">IPT/TIG domain-containing protein</fullName>
    </submittedName>
</protein>
<reference evidence="4 5" key="1">
    <citation type="submission" date="2023-11" db="EMBL/GenBank/DDBJ databases">
        <title>A Novel Polar Bacteriovorax (B. antarcticus) Isolated from the Biocrust in Antarctica.</title>
        <authorList>
            <person name="Mun W."/>
            <person name="Choi S.Y."/>
            <person name="Mitchell R.J."/>
        </authorList>
    </citation>
    <scope>NUCLEOTIDE SEQUENCE [LARGE SCALE GENOMIC DNA]</scope>
    <source>
        <strain evidence="4 5">PP10</strain>
    </source>
</reference>
<dbReference type="RefSeq" id="WP_323574505.1">
    <property type="nucleotide sequence ID" value="NZ_JAYGJQ010000001.1"/>
</dbReference>
<evidence type="ECO:0000313" key="5">
    <source>
        <dbReference type="Proteomes" id="UP001302274"/>
    </source>
</evidence>